<protein>
    <submittedName>
        <fullName evidence="1">Uncharacterized protein</fullName>
    </submittedName>
</protein>
<organism evidence="1 2">
    <name type="scientific">Violaceomyces palustris</name>
    <dbReference type="NCBI Taxonomy" id="1673888"/>
    <lineage>
        <taxon>Eukaryota</taxon>
        <taxon>Fungi</taxon>
        <taxon>Dikarya</taxon>
        <taxon>Basidiomycota</taxon>
        <taxon>Ustilaginomycotina</taxon>
        <taxon>Ustilaginomycetes</taxon>
        <taxon>Violaceomycetales</taxon>
        <taxon>Violaceomycetaceae</taxon>
        <taxon>Violaceomyces</taxon>
    </lineage>
</organism>
<dbReference type="Proteomes" id="UP000245626">
    <property type="component" value="Unassembled WGS sequence"/>
</dbReference>
<evidence type="ECO:0000313" key="2">
    <source>
        <dbReference type="Proteomes" id="UP000245626"/>
    </source>
</evidence>
<sequence>MTLHLVLSESSTRSLRSLLPSPSSSSLSSQPNLPPELERSLQRCFQPKLDLQSPAVPPSPPSSEEVRNVKIERQTLVAISRHFLQSERARPDDLSSFPTFSSATQSDHPQEEWKEGLRLEKLLQGCQIWHPPKKVFVRSKELESTLSKIQLDQDRALYAKMTTSYLDERQRSSPYLLLRDPQPSRLSKQEESSEWQKVKSDLSVFFNILLSMLATSFAAWYALSWSDLSWRILISLLTSILVGVAEVALYARYSDYVRKSRDKKMRRMKGFENGGLGRKSTNGYLSPPEKDPSTGKARGT</sequence>
<keyword evidence="2" id="KW-1185">Reference proteome</keyword>
<accession>A0ACD0P2Z8</accession>
<proteinExistence type="predicted"/>
<reference evidence="1 2" key="1">
    <citation type="journal article" date="2018" name="Mol. Biol. Evol.">
        <title>Broad Genomic Sampling Reveals a Smut Pathogenic Ancestry of the Fungal Clade Ustilaginomycotina.</title>
        <authorList>
            <person name="Kijpornyongpan T."/>
            <person name="Mondo S.J."/>
            <person name="Barry K."/>
            <person name="Sandor L."/>
            <person name="Lee J."/>
            <person name="Lipzen A."/>
            <person name="Pangilinan J."/>
            <person name="LaButti K."/>
            <person name="Hainaut M."/>
            <person name="Henrissat B."/>
            <person name="Grigoriev I.V."/>
            <person name="Spatafora J.W."/>
            <person name="Aime M.C."/>
        </authorList>
    </citation>
    <scope>NUCLEOTIDE SEQUENCE [LARGE SCALE GENOMIC DNA]</scope>
    <source>
        <strain evidence="1 2">SA 807</strain>
    </source>
</reference>
<gene>
    <name evidence="1" type="ORF">IE53DRAFT_385246</name>
</gene>
<evidence type="ECO:0000313" key="1">
    <source>
        <dbReference type="EMBL" id="PWN52314.1"/>
    </source>
</evidence>
<name>A0ACD0P2Z8_9BASI</name>
<dbReference type="EMBL" id="KZ819784">
    <property type="protein sequence ID" value="PWN52314.1"/>
    <property type="molecule type" value="Genomic_DNA"/>
</dbReference>